<dbReference type="AlphaFoldDB" id="A0A0S3T7N5"/>
<name>A0A0S3T7N5_PHAAN</name>
<organism evidence="1 2">
    <name type="scientific">Vigna angularis var. angularis</name>
    <dbReference type="NCBI Taxonomy" id="157739"/>
    <lineage>
        <taxon>Eukaryota</taxon>
        <taxon>Viridiplantae</taxon>
        <taxon>Streptophyta</taxon>
        <taxon>Embryophyta</taxon>
        <taxon>Tracheophyta</taxon>
        <taxon>Spermatophyta</taxon>
        <taxon>Magnoliopsida</taxon>
        <taxon>eudicotyledons</taxon>
        <taxon>Gunneridae</taxon>
        <taxon>Pentapetalae</taxon>
        <taxon>rosids</taxon>
        <taxon>fabids</taxon>
        <taxon>Fabales</taxon>
        <taxon>Fabaceae</taxon>
        <taxon>Papilionoideae</taxon>
        <taxon>50 kb inversion clade</taxon>
        <taxon>NPAAA clade</taxon>
        <taxon>indigoferoid/millettioid clade</taxon>
        <taxon>Phaseoleae</taxon>
        <taxon>Vigna</taxon>
    </lineage>
</organism>
<reference evidence="1 2" key="1">
    <citation type="journal article" date="2015" name="Sci. Rep.">
        <title>The power of single molecule real-time sequencing technology in the de novo assembly of a eukaryotic genome.</title>
        <authorList>
            <person name="Sakai H."/>
            <person name="Naito K."/>
            <person name="Ogiso-Tanaka E."/>
            <person name="Takahashi Y."/>
            <person name="Iseki K."/>
            <person name="Muto C."/>
            <person name="Satou K."/>
            <person name="Teruya K."/>
            <person name="Shiroma A."/>
            <person name="Shimoji M."/>
            <person name="Hirano T."/>
            <person name="Itoh T."/>
            <person name="Kaga A."/>
            <person name="Tomooka N."/>
        </authorList>
    </citation>
    <scope>NUCLEOTIDE SEQUENCE [LARGE SCALE GENOMIC DNA]</scope>
    <source>
        <strain evidence="2">cv. Shumari</strain>
    </source>
</reference>
<dbReference type="EMBL" id="AP015044">
    <property type="protein sequence ID" value="BAU00948.1"/>
    <property type="molecule type" value="Genomic_DNA"/>
</dbReference>
<sequence>MDELIERFACFCHRLLSTNLKPSLQLPKTLWHYMSVENGLLYFIKSLLDCNFWKIKGKAMRVVSQNCGTYVVEG</sequence>
<protein>
    <submittedName>
        <fullName evidence="1">Uncharacterized protein</fullName>
    </submittedName>
</protein>
<accession>A0A0S3T7N5</accession>
<evidence type="ECO:0000313" key="1">
    <source>
        <dbReference type="EMBL" id="BAU00948.1"/>
    </source>
</evidence>
<gene>
    <name evidence="1" type="primary">Vigan.11G009100</name>
    <name evidence="1" type="ORF">VIGAN_11009100</name>
</gene>
<evidence type="ECO:0000313" key="2">
    <source>
        <dbReference type="Proteomes" id="UP000291084"/>
    </source>
</evidence>
<dbReference type="Proteomes" id="UP000291084">
    <property type="component" value="Chromosome 11"/>
</dbReference>
<proteinExistence type="predicted"/>
<keyword evidence="2" id="KW-1185">Reference proteome</keyword>